<feature type="compositionally biased region" description="Basic and acidic residues" evidence="1">
    <location>
        <begin position="148"/>
        <end position="160"/>
    </location>
</feature>
<feature type="compositionally biased region" description="Basic residues" evidence="1">
    <location>
        <begin position="137"/>
        <end position="147"/>
    </location>
</feature>
<reference evidence="3 4" key="1">
    <citation type="submission" date="2020-08" db="EMBL/GenBank/DDBJ databases">
        <title>Genome public.</title>
        <authorList>
            <person name="Liu C."/>
            <person name="Sun Q."/>
        </authorList>
    </citation>
    <scope>NUCLEOTIDE SEQUENCE [LARGE SCALE GENOMIC DNA]</scope>
    <source>
        <strain evidence="3 4">NSJ-43</strain>
    </source>
</reference>
<feature type="compositionally biased region" description="Acidic residues" evidence="1">
    <location>
        <begin position="196"/>
        <end position="212"/>
    </location>
</feature>
<organism evidence="3 4">
    <name type="scientific">Lachnospira hominis</name>
    <name type="common">ex Liu et al. 2021</name>
    <dbReference type="NCBI Taxonomy" id="2763051"/>
    <lineage>
        <taxon>Bacteria</taxon>
        <taxon>Bacillati</taxon>
        <taxon>Bacillota</taxon>
        <taxon>Clostridia</taxon>
        <taxon>Lachnospirales</taxon>
        <taxon>Lachnospiraceae</taxon>
        <taxon>Lachnospira</taxon>
    </lineage>
</organism>
<keyword evidence="2" id="KW-1133">Transmembrane helix</keyword>
<gene>
    <name evidence="3" type="ORF">H8S01_07495</name>
</gene>
<feature type="region of interest" description="Disordered" evidence="1">
    <location>
        <begin position="1"/>
        <end position="104"/>
    </location>
</feature>
<protein>
    <submittedName>
        <fullName evidence="3">Uncharacterized protein</fullName>
    </submittedName>
</protein>
<feature type="compositionally biased region" description="Polar residues" evidence="1">
    <location>
        <begin position="32"/>
        <end position="41"/>
    </location>
</feature>
<evidence type="ECO:0000256" key="2">
    <source>
        <dbReference type="SAM" id="Phobius"/>
    </source>
</evidence>
<feature type="region of interest" description="Disordered" evidence="1">
    <location>
        <begin position="120"/>
        <end position="232"/>
    </location>
</feature>
<sequence length="517" mass="58721">MSLDEKPDFSEPELSEDDMKRLSQMGLDNIIEQVTTDTSSVDDLFDDTKEEKDNINNQNNKEKADEKKADVNMAVDTVDNDETAADSAKASKKGKKKQKKEKTKKNNIFSVIKSVFFENLDEEDEDLDIEKKEKSSKQKVVKTNKTKKSVDDVRKDDDIRQSAPETQAELQPHAEPQPENESIIDENRADIADNINQDDENSVNNDIYDDTSEDKTEKNDLPEEPDRSKDENVQLIKEMYGDKDNLDENIAPKKGLIAKLKYRIAQLKKKNAEEDKLEEEAELADIEEQKKKKEEKQAAAAVKKENAKKEKEVKAAEKKKAKDAKAAKKAAKPKKEKKPKPEPKPGDILKIKPKSIMLFITLVASVIVLISLLNTTVSYTTAISKAKTNLENGDYSKVYESLSGMKLNKSDETLYRQATLITYVTRQYESYQNYMEMDMKTEAINALVKGLARYDTYYNEANSLGVGNQMKEARAQIIQAFNDTFKISESEAVSLVAMSDNNFTQYYRKIEAYGKAR</sequence>
<feature type="transmembrane region" description="Helical" evidence="2">
    <location>
        <begin position="356"/>
        <end position="377"/>
    </location>
</feature>
<feature type="compositionally biased region" description="Basic residues" evidence="1">
    <location>
        <begin position="327"/>
        <end position="338"/>
    </location>
</feature>
<evidence type="ECO:0000313" key="3">
    <source>
        <dbReference type="EMBL" id="MBC5680800.1"/>
    </source>
</evidence>
<evidence type="ECO:0000256" key="1">
    <source>
        <dbReference type="SAM" id="MobiDB-lite"/>
    </source>
</evidence>
<dbReference type="EMBL" id="JACOPD010000005">
    <property type="protein sequence ID" value="MBC5680800.1"/>
    <property type="molecule type" value="Genomic_DNA"/>
</dbReference>
<keyword evidence="2" id="KW-0472">Membrane</keyword>
<feature type="compositionally biased region" description="Basic and acidic residues" evidence="1">
    <location>
        <begin position="46"/>
        <end position="70"/>
    </location>
</feature>
<feature type="compositionally biased region" description="Basic residues" evidence="1">
    <location>
        <begin position="90"/>
        <end position="104"/>
    </location>
</feature>
<evidence type="ECO:0000313" key="4">
    <source>
        <dbReference type="Proteomes" id="UP000628463"/>
    </source>
</evidence>
<feature type="compositionally biased region" description="Basic and acidic residues" evidence="1">
    <location>
        <begin position="213"/>
        <end position="232"/>
    </location>
</feature>
<proteinExistence type="predicted"/>
<name>A0ABR7G1K0_9FIRM</name>
<dbReference type="RefSeq" id="WP_186836775.1">
    <property type="nucleotide sequence ID" value="NZ_JACOPD010000005.1"/>
</dbReference>
<keyword evidence="2" id="KW-0812">Transmembrane</keyword>
<accession>A0ABR7G1K0</accession>
<keyword evidence="4" id="KW-1185">Reference proteome</keyword>
<comment type="caution">
    <text evidence="3">The sequence shown here is derived from an EMBL/GenBank/DDBJ whole genome shotgun (WGS) entry which is preliminary data.</text>
</comment>
<dbReference type="Proteomes" id="UP000628463">
    <property type="component" value="Unassembled WGS sequence"/>
</dbReference>
<feature type="region of interest" description="Disordered" evidence="1">
    <location>
        <begin position="297"/>
        <end position="347"/>
    </location>
</feature>
<feature type="compositionally biased region" description="Basic and acidic residues" evidence="1">
    <location>
        <begin position="297"/>
        <end position="326"/>
    </location>
</feature>